<sequence length="62" mass="6825">MIAVGIILHIVFLIVAALGVIGWFKNIYEIVLLFMNEAYTLELVGRIIGIPVMLLGAIIGWV</sequence>
<evidence type="ECO:0000313" key="3">
    <source>
        <dbReference type="Proteomes" id="UP001201217"/>
    </source>
</evidence>
<keyword evidence="3" id="KW-1185">Reference proteome</keyword>
<dbReference type="EMBL" id="JAKGTI010000004">
    <property type="protein sequence ID" value="MCF4099798.1"/>
    <property type="molecule type" value="Genomic_DNA"/>
</dbReference>
<gene>
    <name evidence="2" type="ORF">L1I42_14985</name>
</gene>
<dbReference type="RefSeq" id="WP_236115545.1">
    <property type="nucleotide sequence ID" value="NZ_JAKGTI010000004.1"/>
</dbReference>
<feature type="transmembrane region" description="Helical" evidence="1">
    <location>
        <begin position="6"/>
        <end position="24"/>
    </location>
</feature>
<organism evidence="2 3">
    <name type="scientific">Maritalea mediterranea</name>
    <dbReference type="NCBI Taxonomy" id="2909667"/>
    <lineage>
        <taxon>Bacteria</taxon>
        <taxon>Pseudomonadati</taxon>
        <taxon>Pseudomonadota</taxon>
        <taxon>Alphaproteobacteria</taxon>
        <taxon>Hyphomicrobiales</taxon>
        <taxon>Devosiaceae</taxon>
        <taxon>Maritalea</taxon>
    </lineage>
</organism>
<comment type="caution">
    <text evidence="2">The sequence shown here is derived from an EMBL/GenBank/DDBJ whole genome shotgun (WGS) entry which is preliminary data.</text>
</comment>
<name>A0ABS9EEG0_9HYPH</name>
<protein>
    <submittedName>
        <fullName evidence="2">Uncharacterized protein</fullName>
    </submittedName>
</protein>
<keyword evidence="1" id="KW-0812">Transmembrane</keyword>
<proteinExistence type="predicted"/>
<keyword evidence="1" id="KW-1133">Transmembrane helix</keyword>
<accession>A0ABS9EEG0</accession>
<keyword evidence="1" id="KW-0472">Membrane</keyword>
<evidence type="ECO:0000256" key="1">
    <source>
        <dbReference type="SAM" id="Phobius"/>
    </source>
</evidence>
<evidence type="ECO:0000313" key="2">
    <source>
        <dbReference type="EMBL" id="MCF4099798.1"/>
    </source>
</evidence>
<feature type="transmembrane region" description="Helical" evidence="1">
    <location>
        <begin position="44"/>
        <end position="61"/>
    </location>
</feature>
<reference evidence="2 3" key="1">
    <citation type="submission" date="2022-01" db="EMBL/GenBank/DDBJ databases">
        <title>Maritalea mediterranea sp. nov., isolated from marine plastic residues from the Malva-rosa beach (Valencia, Spain).</title>
        <authorList>
            <person name="Vidal-Verdu A."/>
            <person name="Molina-Menor E."/>
            <person name="Pascual J."/>
            <person name="Pereto J."/>
            <person name="Porcar M."/>
        </authorList>
    </citation>
    <scope>NUCLEOTIDE SEQUENCE [LARGE SCALE GENOMIC DNA]</scope>
    <source>
        <strain evidence="2 3">P4.10X</strain>
    </source>
</reference>
<dbReference type="Proteomes" id="UP001201217">
    <property type="component" value="Unassembled WGS sequence"/>
</dbReference>